<dbReference type="EMBL" id="NOJZ02000004">
    <property type="protein sequence ID" value="RDY24185.1"/>
    <property type="molecule type" value="Genomic_DNA"/>
</dbReference>
<evidence type="ECO:0000256" key="1">
    <source>
        <dbReference type="ARBA" id="ARBA00004141"/>
    </source>
</evidence>
<feature type="transmembrane region" description="Helical" evidence="5">
    <location>
        <begin position="126"/>
        <end position="145"/>
    </location>
</feature>
<dbReference type="PIRSF" id="PIRSF006060">
    <property type="entry name" value="AA_transporter"/>
    <property type="match status" value="1"/>
</dbReference>
<name>A0A371IUN7_9FIRM</name>
<comment type="subcellular location">
    <subcellularLocation>
        <location evidence="1">Membrane</location>
        <topology evidence="1">Multi-pass membrane protein</topology>
    </subcellularLocation>
</comment>
<evidence type="ECO:0000313" key="7">
    <source>
        <dbReference type="Proteomes" id="UP000243494"/>
    </source>
</evidence>
<dbReference type="InterPro" id="IPR050598">
    <property type="entry name" value="AminoAcid_Transporter"/>
</dbReference>
<feature type="transmembrane region" description="Helical" evidence="5">
    <location>
        <begin position="354"/>
        <end position="374"/>
    </location>
</feature>
<dbReference type="OrthoDB" id="3181223at2"/>
<dbReference type="GO" id="GO:0016020">
    <property type="term" value="C:membrane"/>
    <property type="evidence" value="ECO:0007669"/>
    <property type="project" value="UniProtKB-SubCell"/>
</dbReference>
<keyword evidence="2 5" id="KW-0812">Transmembrane</keyword>
<feature type="transmembrane region" description="Helical" evidence="5">
    <location>
        <begin position="89"/>
        <end position="114"/>
    </location>
</feature>
<sequence>MEDKELKKTLGMSTALSTVVGMVIGAGVFFKPQSVYLTTGGAPGLGIIAWVLAGMITIFAGLTAAEISAAIPKTGGMMIYIKEIYGDKLGFLTGWMQTVLFIPGTIAALAIIFAQQATTLIGNNDLLLPISVGIIMIVAGLNSLGSKVGGSIQIVSTVCKLIPLILIIVFGFIKGSGNNPILHPIVGENINFASVLGQVLIAILFAYDGWINVGALAGEMKNPGKDLPKAIVGGLSVVMAIYVVINLAYLWVLPAEKLATFSAPASAVAETIFGPIGGKIIIVGILISVFGTLNGFLLTGSRITYTLACEKTLPGYNFWAKLNSTKVPINSIFLVAFISSLYALSGQFNLLTDLSIFTIWLFYILTFIGVIKLRKDQPNLYRPYKVPLYPIIPMISIASGLFVVINQLFFSGMKSTMICIGGLIITIIGLPVYIYMNKKLEINSEINSENFNNIA</sequence>
<gene>
    <name evidence="6" type="ORF">CHF27_003660</name>
</gene>
<feature type="transmembrane region" description="Helical" evidence="5">
    <location>
        <begin position="42"/>
        <end position="68"/>
    </location>
</feature>
<feature type="transmembrane region" description="Helical" evidence="5">
    <location>
        <begin position="12"/>
        <end position="30"/>
    </location>
</feature>
<evidence type="ECO:0000256" key="2">
    <source>
        <dbReference type="ARBA" id="ARBA00022692"/>
    </source>
</evidence>
<dbReference type="Proteomes" id="UP000243494">
    <property type="component" value="Unassembled WGS sequence"/>
</dbReference>
<comment type="caution">
    <text evidence="6">The sequence shown here is derived from an EMBL/GenBank/DDBJ whole genome shotgun (WGS) entry which is preliminary data.</text>
</comment>
<feature type="transmembrane region" description="Helical" evidence="5">
    <location>
        <begin position="272"/>
        <end position="297"/>
    </location>
</feature>
<accession>A0A371IUN7</accession>
<protein>
    <submittedName>
        <fullName evidence="6">Amino acid permease</fullName>
    </submittedName>
</protein>
<keyword evidence="7" id="KW-1185">Reference proteome</keyword>
<evidence type="ECO:0000313" key="6">
    <source>
        <dbReference type="EMBL" id="RDY24185.1"/>
    </source>
</evidence>
<keyword evidence="3 5" id="KW-1133">Transmembrane helix</keyword>
<feature type="transmembrane region" description="Helical" evidence="5">
    <location>
        <begin position="152"/>
        <end position="173"/>
    </location>
</feature>
<feature type="transmembrane region" description="Helical" evidence="5">
    <location>
        <begin position="193"/>
        <end position="218"/>
    </location>
</feature>
<reference evidence="6 7" key="1">
    <citation type="journal article" date="2017" name="Genome Announc.">
        <title>Draft Genome Sequence of Romboutsia maritimum sp. nov. Strain CCRI-22766(T), Isolated from Coastal Estuarine Mud.</title>
        <authorList>
            <person name="Maheux A.F."/>
            <person name="Boudreau D.K."/>
            <person name="Berube E."/>
            <person name="Boissinot M."/>
            <person name="Raymond F."/>
            <person name="Brodeur S."/>
            <person name="Corbeil J."/>
            <person name="Brightwell G."/>
            <person name="Broda D."/>
            <person name="Omar R.F."/>
            <person name="Bergeron M.G."/>
        </authorList>
    </citation>
    <scope>NUCLEOTIDE SEQUENCE [LARGE SCALE GENOMIC DNA]</scope>
    <source>
        <strain evidence="6 7">CCRI-22766</strain>
    </source>
</reference>
<feature type="transmembrane region" description="Helical" evidence="5">
    <location>
        <begin position="230"/>
        <end position="252"/>
    </location>
</feature>
<keyword evidence="4 5" id="KW-0472">Membrane</keyword>
<dbReference type="PANTHER" id="PTHR11785">
    <property type="entry name" value="AMINO ACID TRANSPORTER"/>
    <property type="match status" value="1"/>
</dbReference>
<feature type="transmembrane region" description="Helical" evidence="5">
    <location>
        <begin position="415"/>
        <end position="436"/>
    </location>
</feature>
<dbReference type="RefSeq" id="WP_095406210.1">
    <property type="nucleotide sequence ID" value="NZ_NOJZ02000004.1"/>
</dbReference>
<evidence type="ECO:0000256" key="4">
    <source>
        <dbReference type="ARBA" id="ARBA00023136"/>
    </source>
</evidence>
<feature type="transmembrane region" description="Helical" evidence="5">
    <location>
        <begin position="386"/>
        <end position="409"/>
    </location>
</feature>
<dbReference type="InterPro" id="IPR002293">
    <property type="entry name" value="AA/rel_permease1"/>
</dbReference>
<dbReference type="Gene3D" id="1.20.1740.10">
    <property type="entry name" value="Amino acid/polyamine transporter I"/>
    <property type="match status" value="1"/>
</dbReference>
<dbReference type="Pfam" id="PF13520">
    <property type="entry name" value="AA_permease_2"/>
    <property type="match status" value="1"/>
</dbReference>
<feature type="transmembrane region" description="Helical" evidence="5">
    <location>
        <begin position="327"/>
        <end position="348"/>
    </location>
</feature>
<organism evidence="6 7">
    <name type="scientific">Romboutsia maritimum</name>
    <dbReference type="NCBI Taxonomy" id="2020948"/>
    <lineage>
        <taxon>Bacteria</taxon>
        <taxon>Bacillati</taxon>
        <taxon>Bacillota</taxon>
        <taxon>Clostridia</taxon>
        <taxon>Peptostreptococcales</taxon>
        <taxon>Peptostreptococcaceae</taxon>
        <taxon>Romboutsia</taxon>
    </lineage>
</organism>
<dbReference type="AlphaFoldDB" id="A0A371IUN7"/>
<dbReference type="PANTHER" id="PTHR11785:SF512">
    <property type="entry name" value="SOBREMESA, ISOFORM B"/>
    <property type="match status" value="1"/>
</dbReference>
<evidence type="ECO:0000256" key="5">
    <source>
        <dbReference type="SAM" id="Phobius"/>
    </source>
</evidence>
<dbReference type="GO" id="GO:0015179">
    <property type="term" value="F:L-amino acid transmembrane transporter activity"/>
    <property type="evidence" value="ECO:0007669"/>
    <property type="project" value="TreeGrafter"/>
</dbReference>
<proteinExistence type="predicted"/>
<evidence type="ECO:0000256" key="3">
    <source>
        <dbReference type="ARBA" id="ARBA00022989"/>
    </source>
</evidence>